<dbReference type="EMBL" id="JACMSC010000003">
    <property type="protein sequence ID" value="KAG6529626.1"/>
    <property type="molecule type" value="Genomic_DNA"/>
</dbReference>
<evidence type="ECO:0000313" key="2">
    <source>
        <dbReference type="Proteomes" id="UP000734854"/>
    </source>
</evidence>
<name>A0A8J5I6I0_ZINOF</name>
<reference evidence="1 2" key="1">
    <citation type="submission" date="2020-08" db="EMBL/GenBank/DDBJ databases">
        <title>Plant Genome Project.</title>
        <authorList>
            <person name="Zhang R.-G."/>
        </authorList>
    </citation>
    <scope>NUCLEOTIDE SEQUENCE [LARGE SCALE GENOMIC DNA]</scope>
    <source>
        <tissue evidence="1">Rhizome</tissue>
    </source>
</reference>
<organism evidence="1 2">
    <name type="scientific">Zingiber officinale</name>
    <name type="common">Ginger</name>
    <name type="synonym">Amomum zingiber</name>
    <dbReference type="NCBI Taxonomy" id="94328"/>
    <lineage>
        <taxon>Eukaryota</taxon>
        <taxon>Viridiplantae</taxon>
        <taxon>Streptophyta</taxon>
        <taxon>Embryophyta</taxon>
        <taxon>Tracheophyta</taxon>
        <taxon>Spermatophyta</taxon>
        <taxon>Magnoliopsida</taxon>
        <taxon>Liliopsida</taxon>
        <taxon>Zingiberales</taxon>
        <taxon>Zingiberaceae</taxon>
        <taxon>Zingiber</taxon>
    </lineage>
</organism>
<accession>A0A8J5I6I0</accession>
<evidence type="ECO:0000313" key="1">
    <source>
        <dbReference type="EMBL" id="KAG6529626.1"/>
    </source>
</evidence>
<sequence length="79" mass="8396">MALFLHADAIAEERGGDRASAAAVLQTAALIAGCLATAITRKKEEQDEQLIAGYSSIFSVQRSSLLTLVSFPHKVLLPL</sequence>
<dbReference type="Proteomes" id="UP000734854">
    <property type="component" value="Unassembled WGS sequence"/>
</dbReference>
<dbReference type="AlphaFoldDB" id="A0A8J5I6I0"/>
<gene>
    <name evidence="1" type="ORF">ZIOFF_011838</name>
</gene>
<keyword evidence="2" id="KW-1185">Reference proteome</keyword>
<protein>
    <submittedName>
        <fullName evidence="1">Uncharacterized protein</fullName>
    </submittedName>
</protein>
<comment type="caution">
    <text evidence="1">The sequence shown here is derived from an EMBL/GenBank/DDBJ whole genome shotgun (WGS) entry which is preliminary data.</text>
</comment>
<proteinExistence type="predicted"/>